<comment type="catalytic activity">
    <reaction evidence="1">
        <text>Exonucleolytic cleavage of poly(A) to 5'-AMP.</text>
        <dbReference type="EC" id="3.1.13.4"/>
    </reaction>
</comment>
<comment type="subunit">
    <text evidence="6">Component of the CCR4-NOT complex, at least composed of CRR4 and CAF1 proteins.</text>
</comment>
<evidence type="ECO:0000256" key="9">
    <source>
        <dbReference type="ARBA" id="ARBA00022722"/>
    </source>
</evidence>
<comment type="subcellular location">
    <subcellularLocation>
        <location evidence="4">Cytoplasm</location>
    </subcellularLocation>
    <subcellularLocation>
        <location evidence="3">Nucleus</location>
    </subcellularLocation>
</comment>
<sequence length="291" mass="33516">MVLVREVWAENMDKEFAMIRSTLVKYPYVSMDTEFPGVIFSPNVEKHMYSHLNPLDQYSWMKRNVDCLKLIQVGLTLCDSQGNLPDFGTNICYVWEFNFRGFDVDRHRYNLESIELLKRQGIDFAKNGKKGISFLHFSKLFLESGLVFNPSVTWVTFHGTYDFGFMIKTLTRERLPGDLYQFMELVKSYFGVTVYDMKHIMEHFGLYGGLEKVAKALEVDRVVGKSHQAGSDSLLAMQTFMKLTDIYFSGESRDILNVFNCRLYGLELGPKGNGLMIGTSDMMSPIVYYIA</sequence>
<keyword evidence="15" id="KW-0804">Transcription</keyword>
<evidence type="ECO:0000256" key="1">
    <source>
        <dbReference type="ARBA" id="ARBA00001663"/>
    </source>
</evidence>
<comment type="caution">
    <text evidence="18">The sequence shown here is derived from an EMBL/GenBank/DDBJ whole genome shotgun (WGS) entry which is preliminary data.</text>
</comment>
<dbReference type="GO" id="GO:0005737">
    <property type="term" value="C:cytoplasm"/>
    <property type="evidence" value="ECO:0007669"/>
    <property type="project" value="UniProtKB-SubCell"/>
</dbReference>
<keyword evidence="16" id="KW-0539">Nucleus</keyword>
<evidence type="ECO:0000256" key="2">
    <source>
        <dbReference type="ARBA" id="ARBA00001968"/>
    </source>
</evidence>
<dbReference type="AlphaFoldDB" id="A0ABC8UD06"/>
<comment type="cofactor">
    <cofactor evidence="2">
        <name>a divalent metal cation</name>
        <dbReference type="ChEBI" id="CHEBI:60240"/>
    </cofactor>
</comment>
<evidence type="ECO:0000256" key="10">
    <source>
        <dbReference type="ARBA" id="ARBA00022723"/>
    </source>
</evidence>
<protein>
    <recommendedName>
        <fullName evidence="7">poly(A)-specific ribonuclease</fullName>
        <ecNumber evidence="7">3.1.13.4</ecNumber>
    </recommendedName>
</protein>
<dbReference type="GO" id="GO:0004535">
    <property type="term" value="F:poly(A)-specific ribonuclease activity"/>
    <property type="evidence" value="ECO:0007669"/>
    <property type="project" value="UniProtKB-EC"/>
</dbReference>
<keyword evidence="13" id="KW-0694">RNA-binding</keyword>
<evidence type="ECO:0000313" key="18">
    <source>
        <dbReference type="EMBL" id="CAK9179557.1"/>
    </source>
</evidence>
<dbReference type="PANTHER" id="PTHR10797">
    <property type="entry name" value="CCR4-NOT TRANSCRIPTION COMPLEX SUBUNIT"/>
    <property type="match status" value="1"/>
</dbReference>
<evidence type="ECO:0000256" key="15">
    <source>
        <dbReference type="ARBA" id="ARBA00023163"/>
    </source>
</evidence>
<keyword evidence="19" id="KW-1185">Reference proteome</keyword>
<keyword evidence="14" id="KW-0805">Transcription regulation</keyword>
<dbReference type="Proteomes" id="UP001642360">
    <property type="component" value="Unassembled WGS sequence"/>
</dbReference>
<dbReference type="EMBL" id="CAUOFW020007536">
    <property type="protein sequence ID" value="CAK9179557.1"/>
    <property type="molecule type" value="Genomic_DNA"/>
</dbReference>
<keyword evidence="8" id="KW-0963">Cytoplasm</keyword>
<gene>
    <name evidence="18" type="ORF">ILEXP_LOCUS49496</name>
</gene>
<dbReference type="GO" id="GO:0003723">
    <property type="term" value="F:RNA binding"/>
    <property type="evidence" value="ECO:0007669"/>
    <property type="project" value="UniProtKB-KW"/>
</dbReference>
<dbReference type="Pfam" id="PF04857">
    <property type="entry name" value="CAF1"/>
    <property type="match status" value="1"/>
</dbReference>
<keyword evidence="12" id="KW-0269">Exonuclease</keyword>
<reference evidence="18 19" key="1">
    <citation type="submission" date="2024-02" db="EMBL/GenBank/DDBJ databases">
        <authorList>
            <person name="Vignale AGUSTIN F."/>
            <person name="Sosa J E."/>
            <person name="Modenutti C."/>
        </authorList>
    </citation>
    <scope>NUCLEOTIDE SEQUENCE [LARGE SCALE GENOMIC DNA]</scope>
</reference>
<dbReference type="GO" id="GO:0005634">
    <property type="term" value="C:nucleus"/>
    <property type="evidence" value="ECO:0007669"/>
    <property type="project" value="UniProtKB-SubCell"/>
</dbReference>
<proteinExistence type="inferred from homology"/>
<evidence type="ECO:0000256" key="17">
    <source>
        <dbReference type="ARBA" id="ARBA00025148"/>
    </source>
</evidence>
<evidence type="ECO:0000256" key="12">
    <source>
        <dbReference type="ARBA" id="ARBA00022839"/>
    </source>
</evidence>
<dbReference type="InterPro" id="IPR039637">
    <property type="entry name" value="CNOT7/CNOT8/Pop2"/>
</dbReference>
<evidence type="ECO:0000256" key="6">
    <source>
        <dbReference type="ARBA" id="ARBA00011757"/>
    </source>
</evidence>
<evidence type="ECO:0000256" key="11">
    <source>
        <dbReference type="ARBA" id="ARBA00022801"/>
    </source>
</evidence>
<dbReference type="Gene3D" id="3.30.420.10">
    <property type="entry name" value="Ribonuclease H-like superfamily/Ribonuclease H"/>
    <property type="match status" value="1"/>
</dbReference>
<evidence type="ECO:0000256" key="16">
    <source>
        <dbReference type="ARBA" id="ARBA00023242"/>
    </source>
</evidence>
<evidence type="ECO:0000256" key="8">
    <source>
        <dbReference type="ARBA" id="ARBA00022490"/>
    </source>
</evidence>
<dbReference type="InterPro" id="IPR036397">
    <property type="entry name" value="RNaseH_sf"/>
</dbReference>
<evidence type="ECO:0000256" key="4">
    <source>
        <dbReference type="ARBA" id="ARBA00004496"/>
    </source>
</evidence>
<keyword evidence="9" id="KW-0540">Nuclease</keyword>
<evidence type="ECO:0000256" key="3">
    <source>
        <dbReference type="ARBA" id="ARBA00004123"/>
    </source>
</evidence>
<keyword evidence="11" id="KW-0378">Hydrolase</keyword>
<comment type="similarity">
    <text evidence="5">Belongs to the CAF1 family.</text>
</comment>
<keyword evidence="10" id="KW-0479">Metal-binding</keyword>
<evidence type="ECO:0000256" key="5">
    <source>
        <dbReference type="ARBA" id="ARBA00008372"/>
    </source>
</evidence>
<dbReference type="GO" id="GO:0046872">
    <property type="term" value="F:metal ion binding"/>
    <property type="evidence" value="ECO:0007669"/>
    <property type="project" value="UniProtKB-KW"/>
</dbReference>
<evidence type="ECO:0000313" key="19">
    <source>
        <dbReference type="Proteomes" id="UP001642360"/>
    </source>
</evidence>
<evidence type="ECO:0000256" key="14">
    <source>
        <dbReference type="ARBA" id="ARBA00023015"/>
    </source>
</evidence>
<comment type="function">
    <text evidence="17">Ubiquitous transcription factor required for a diverse set of processes. It is a component of the CCR4 complex involved in the control of gene expression.</text>
</comment>
<dbReference type="InterPro" id="IPR006941">
    <property type="entry name" value="RNase_CAF1"/>
</dbReference>
<organism evidence="18 19">
    <name type="scientific">Ilex paraguariensis</name>
    <name type="common">yerba mate</name>
    <dbReference type="NCBI Taxonomy" id="185542"/>
    <lineage>
        <taxon>Eukaryota</taxon>
        <taxon>Viridiplantae</taxon>
        <taxon>Streptophyta</taxon>
        <taxon>Embryophyta</taxon>
        <taxon>Tracheophyta</taxon>
        <taxon>Spermatophyta</taxon>
        <taxon>Magnoliopsida</taxon>
        <taxon>eudicotyledons</taxon>
        <taxon>Gunneridae</taxon>
        <taxon>Pentapetalae</taxon>
        <taxon>asterids</taxon>
        <taxon>campanulids</taxon>
        <taxon>Aquifoliales</taxon>
        <taxon>Aquifoliaceae</taxon>
        <taxon>Ilex</taxon>
    </lineage>
</organism>
<evidence type="ECO:0000256" key="7">
    <source>
        <dbReference type="ARBA" id="ARBA00012161"/>
    </source>
</evidence>
<evidence type="ECO:0000256" key="13">
    <source>
        <dbReference type="ARBA" id="ARBA00022884"/>
    </source>
</evidence>
<accession>A0ABC8UD06</accession>
<dbReference type="SUPFAM" id="SSF53098">
    <property type="entry name" value="Ribonuclease H-like"/>
    <property type="match status" value="1"/>
</dbReference>
<name>A0ABC8UD06_9AQUA</name>
<dbReference type="InterPro" id="IPR012337">
    <property type="entry name" value="RNaseH-like_sf"/>
</dbReference>
<dbReference type="EC" id="3.1.13.4" evidence="7"/>